<dbReference type="InterPro" id="IPR006379">
    <property type="entry name" value="HAD-SF_hydro_IIB"/>
</dbReference>
<dbReference type="InterPro" id="IPR000150">
    <property type="entry name" value="Cof"/>
</dbReference>
<protein>
    <recommendedName>
        <fullName evidence="3">Cof subfamily of IIB subfamily of haloacid dehalogenase superfamily/HAD-superfamily hydrolase, subfamily IIB</fullName>
    </recommendedName>
</protein>
<dbReference type="InterPro" id="IPR023214">
    <property type="entry name" value="HAD_sf"/>
</dbReference>
<dbReference type="SUPFAM" id="SSF56784">
    <property type="entry name" value="HAD-like"/>
    <property type="match status" value="1"/>
</dbReference>
<evidence type="ECO:0008006" key="3">
    <source>
        <dbReference type="Google" id="ProtNLM"/>
    </source>
</evidence>
<dbReference type="AlphaFoldDB" id="A0A1I3Z443"/>
<dbReference type="OrthoDB" id="9810101at2"/>
<accession>A0A1I3Z443</accession>
<dbReference type="InterPro" id="IPR036412">
    <property type="entry name" value="HAD-like_sf"/>
</dbReference>
<name>A0A1I3Z443_9LACT</name>
<dbReference type="Gene3D" id="3.40.50.1000">
    <property type="entry name" value="HAD superfamily/HAD-like"/>
    <property type="match status" value="1"/>
</dbReference>
<evidence type="ECO:0000313" key="2">
    <source>
        <dbReference type="Proteomes" id="UP000199589"/>
    </source>
</evidence>
<reference evidence="2" key="1">
    <citation type="submission" date="2016-10" db="EMBL/GenBank/DDBJ databases">
        <authorList>
            <person name="Varghese N."/>
            <person name="Submissions S."/>
        </authorList>
    </citation>
    <scope>NUCLEOTIDE SEQUENCE [LARGE SCALE GENOMIC DNA]</scope>
    <source>
        <strain evidence="2">DSM 16108</strain>
    </source>
</reference>
<dbReference type="STRING" id="258723.GCA_900169305_00173"/>
<evidence type="ECO:0000313" key="1">
    <source>
        <dbReference type="EMBL" id="SFK38319.1"/>
    </source>
</evidence>
<dbReference type="SFLD" id="SFLDS00003">
    <property type="entry name" value="Haloacid_Dehalogenase"/>
    <property type="match status" value="1"/>
</dbReference>
<sequence>MNKKMIYFDIDGTLLTDEKNILSSTREAIERLQKNGHEVAIATGRNAFMAKELIDELNLPNYIVCNGAAGFFHHEMVYSNPLDKVSIDRLIQVADANGHQLIYETAKDLKRRSHKIDHAVESGMKHVGFDVPDHETDFYKYNDLTQLLIFYTEEERHLYEDGQFPEFRFVRWYEKGMDVLPANGSKFETIFKLSTDKGFKKEDIIAFGDGMNDYEMIGNVGVGVAMGNAETIVKEVADMVTDSNNNDGIYKALKKLDLI</sequence>
<dbReference type="GO" id="GO:0000287">
    <property type="term" value="F:magnesium ion binding"/>
    <property type="evidence" value="ECO:0007669"/>
    <property type="project" value="TreeGrafter"/>
</dbReference>
<dbReference type="GO" id="GO:0016791">
    <property type="term" value="F:phosphatase activity"/>
    <property type="evidence" value="ECO:0007669"/>
    <property type="project" value="UniProtKB-ARBA"/>
</dbReference>
<proteinExistence type="predicted"/>
<dbReference type="GO" id="GO:0005829">
    <property type="term" value="C:cytosol"/>
    <property type="evidence" value="ECO:0007669"/>
    <property type="project" value="TreeGrafter"/>
</dbReference>
<dbReference type="EMBL" id="FOSJ01000028">
    <property type="protein sequence ID" value="SFK38319.1"/>
    <property type="molecule type" value="Genomic_DNA"/>
</dbReference>
<organism evidence="1 2">
    <name type="scientific">Marinilactibacillus piezotolerans</name>
    <dbReference type="NCBI Taxonomy" id="258723"/>
    <lineage>
        <taxon>Bacteria</taxon>
        <taxon>Bacillati</taxon>
        <taxon>Bacillota</taxon>
        <taxon>Bacilli</taxon>
        <taxon>Lactobacillales</taxon>
        <taxon>Carnobacteriaceae</taxon>
        <taxon>Marinilactibacillus</taxon>
    </lineage>
</organism>
<dbReference type="Pfam" id="PF08282">
    <property type="entry name" value="Hydrolase_3"/>
    <property type="match status" value="1"/>
</dbReference>
<dbReference type="SFLD" id="SFLDG01140">
    <property type="entry name" value="C2.B:_Phosphomannomutase_and_P"/>
    <property type="match status" value="1"/>
</dbReference>
<dbReference type="RefSeq" id="WP_091897866.1">
    <property type="nucleotide sequence ID" value="NZ_FOSJ01000028.1"/>
</dbReference>
<gene>
    <name evidence="1" type="ORF">SAMN04488569_10286</name>
</gene>
<keyword evidence="2" id="KW-1185">Reference proteome</keyword>
<dbReference type="PROSITE" id="PS01229">
    <property type="entry name" value="COF_2"/>
    <property type="match status" value="1"/>
</dbReference>
<dbReference type="Proteomes" id="UP000199589">
    <property type="component" value="Unassembled WGS sequence"/>
</dbReference>
<dbReference type="Gene3D" id="3.30.1240.10">
    <property type="match status" value="1"/>
</dbReference>
<dbReference type="PANTHER" id="PTHR10000:SF25">
    <property type="entry name" value="PHOSPHATASE YKRA-RELATED"/>
    <property type="match status" value="1"/>
</dbReference>
<dbReference type="PANTHER" id="PTHR10000">
    <property type="entry name" value="PHOSPHOSERINE PHOSPHATASE"/>
    <property type="match status" value="1"/>
</dbReference>
<dbReference type="NCBIfam" id="TIGR01484">
    <property type="entry name" value="HAD-SF-IIB"/>
    <property type="match status" value="1"/>
</dbReference>
<dbReference type="NCBIfam" id="TIGR00099">
    <property type="entry name" value="Cof-subfamily"/>
    <property type="match status" value="1"/>
</dbReference>